<organism evidence="2 3">
    <name type="scientific">Sesamum alatum</name>
    <dbReference type="NCBI Taxonomy" id="300844"/>
    <lineage>
        <taxon>Eukaryota</taxon>
        <taxon>Viridiplantae</taxon>
        <taxon>Streptophyta</taxon>
        <taxon>Embryophyta</taxon>
        <taxon>Tracheophyta</taxon>
        <taxon>Spermatophyta</taxon>
        <taxon>Magnoliopsida</taxon>
        <taxon>eudicotyledons</taxon>
        <taxon>Gunneridae</taxon>
        <taxon>Pentapetalae</taxon>
        <taxon>asterids</taxon>
        <taxon>lamiids</taxon>
        <taxon>Lamiales</taxon>
        <taxon>Pedaliaceae</taxon>
        <taxon>Sesamum</taxon>
    </lineage>
</organism>
<gene>
    <name evidence="2" type="ORF">Salat_2709600</name>
</gene>
<dbReference type="Proteomes" id="UP001293254">
    <property type="component" value="Unassembled WGS sequence"/>
</dbReference>
<evidence type="ECO:0000256" key="1">
    <source>
        <dbReference type="SAM" id="MobiDB-lite"/>
    </source>
</evidence>
<keyword evidence="3" id="KW-1185">Reference proteome</keyword>
<reference evidence="2" key="2">
    <citation type="journal article" date="2024" name="Plant">
        <title>Genomic evolution and insights into agronomic trait innovations of Sesamum species.</title>
        <authorList>
            <person name="Miao H."/>
            <person name="Wang L."/>
            <person name="Qu L."/>
            <person name="Liu H."/>
            <person name="Sun Y."/>
            <person name="Le M."/>
            <person name="Wang Q."/>
            <person name="Wei S."/>
            <person name="Zheng Y."/>
            <person name="Lin W."/>
            <person name="Duan Y."/>
            <person name="Cao H."/>
            <person name="Xiong S."/>
            <person name="Wang X."/>
            <person name="Wei L."/>
            <person name="Li C."/>
            <person name="Ma Q."/>
            <person name="Ju M."/>
            <person name="Zhao R."/>
            <person name="Li G."/>
            <person name="Mu C."/>
            <person name="Tian Q."/>
            <person name="Mei H."/>
            <person name="Zhang T."/>
            <person name="Gao T."/>
            <person name="Zhang H."/>
        </authorList>
    </citation>
    <scope>NUCLEOTIDE SEQUENCE</scope>
    <source>
        <strain evidence="2">3651</strain>
    </source>
</reference>
<comment type="caution">
    <text evidence="2">The sequence shown here is derived from an EMBL/GenBank/DDBJ whole genome shotgun (WGS) entry which is preliminary data.</text>
</comment>
<name>A0AAE1XR05_9LAMI</name>
<evidence type="ECO:0000313" key="2">
    <source>
        <dbReference type="EMBL" id="KAK4416022.1"/>
    </source>
</evidence>
<reference evidence="2" key="1">
    <citation type="submission" date="2020-06" db="EMBL/GenBank/DDBJ databases">
        <authorList>
            <person name="Li T."/>
            <person name="Hu X."/>
            <person name="Zhang T."/>
            <person name="Song X."/>
            <person name="Zhang H."/>
            <person name="Dai N."/>
            <person name="Sheng W."/>
            <person name="Hou X."/>
            <person name="Wei L."/>
        </authorList>
    </citation>
    <scope>NUCLEOTIDE SEQUENCE</scope>
    <source>
        <strain evidence="2">3651</strain>
        <tissue evidence="2">Leaf</tissue>
    </source>
</reference>
<protein>
    <submittedName>
        <fullName evidence="2">Uncharacterized protein</fullName>
    </submittedName>
</protein>
<dbReference type="EMBL" id="JACGWO010000011">
    <property type="protein sequence ID" value="KAK4416022.1"/>
    <property type="molecule type" value="Genomic_DNA"/>
</dbReference>
<dbReference type="AlphaFoldDB" id="A0AAE1XR05"/>
<accession>A0AAE1XR05</accession>
<evidence type="ECO:0000313" key="3">
    <source>
        <dbReference type="Proteomes" id="UP001293254"/>
    </source>
</evidence>
<feature type="region of interest" description="Disordered" evidence="1">
    <location>
        <begin position="1"/>
        <end position="59"/>
    </location>
</feature>
<feature type="compositionally biased region" description="Basic and acidic residues" evidence="1">
    <location>
        <begin position="22"/>
        <end position="59"/>
    </location>
</feature>
<sequence length="114" mass="12814">MQRNDEKLNPGSSSTKPAGKNPVRDAPGDATTGKRLEVDKMNGEYDRAAGNRKSDRVKGSRAERASLYRLFRGGWLIGKEGRRNQGLTWIICHQERILRSTIDQPSCLMMIGWP</sequence>
<proteinExistence type="predicted"/>